<protein>
    <submittedName>
        <fullName evidence="1">DUF5825 family protein</fullName>
    </submittedName>
</protein>
<gene>
    <name evidence="1" type="ORF">R5A26_38325</name>
</gene>
<dbReference type="InterPro" id="IPR043863">
    <property type="entry name" value="DUF5825"/>
</dbReference>
<dbReference type="Proteomes" id="UP001187346">
    <property type="component" value="Unassembled WGS sequence"/>
</dbReference>
<dbReference type="EMBL" id="JAWMAJ010000190">
    <property type="protein sequence ID" value="MDV7221806.1"/>
    <property type="molecule type" value="Genomic_DNA"/>
</dbReference>
<dbReference type="Pfam" id="PF19142">
    <property type="entry name" value="DUF5825"/>
    <property type="match status" value="1"/>
</dbReference>
<name>A0ABU4FMH4_9ACTN</name>
<dbReference type="RefSeq" id="WP_266862935.1">
    <property type="nucleotide sequence ID" value="NZ_JAPEMW010000001.1"/>
</dbReference>
<keyword evidence="2" id="KW-1185">Reference proteome</keyword>
<evidence type="ECO:0000313" key="2">
    <source>
        <dbReference type="Proteomes" id="UP001187346"/>
    </source>
</evidence>
<comment type="caution">
    <text evidence="1">The sequence shown here is derived from an EMBL/GenBank/DDBJ whole genome shotgun (WGS) entry which is preliminary data.</text>
</comment>
<evidence type="ECO:0000313" key="1">
    <source>
        <dbReference type="EMBL" id="MDV7221806.1"/>
    </source>
</evidence>
<organism evidence="1 2">
    <name type="scientific">Streptomyces prunicolor</name>
    <dbReference type="NCBI Taxonomy" id="67348"/>
    <lineage>
        <taxon>Bacteria</taxon>
        <taxon>Bacillati</taxon>
        <taxon>Actinomycetota</taxon>
        <taxon>Actinomycetes</taxon>
        <taxon>Kitasatosporales</taxon>
        <taxon>Streptomycetaceae</taxon>
        <taxon>Streptomyces</taxon>
    </lineage>
</organism>
<sequence>MTGLGLPEGVTHRTTGRRIDVAEPLRLGAGGRQTAVAVQFLRECQSHGLDTHWRTADNETADGKATYDVRILRHLPPPAEHPGETSELTDWRAGYAYGMCYHRRGPDFVSVMDRRNRPASARFTLDHPDLIAAFDTLQAATPVDALSSVHREALDLLAAERLALVTDGWAVALPPRLRRWPVPCTGI</sequence>
<reference evidence="1 2" key="1">
    <citation type="submission" date="2023-10" db="EMBL/GenBank/DDBJ databases">
        <title>Characterization of rhizosphere-enriched actinobacteria from wheat plants lab-grown on chernevaya soil.</title>
        <authorList>
            <person name="Tikhonova E.N."/>
            <person name="Konopkin A."/>
            <person name="Kravchenko I.K."/>
        </authorList>
    </citation>
    <scope>NUCLEOTIDE SEQUENCE [LARGE SCALE GENOMIC DNA]</scope>
    <source>
        <strain evidence="1 2">RR29</strain>
    </source>
</reference>
<accession>A0ABU4FMH4</accession>
<proteinExistence type="predicted"/>